<gene>
    <name evidence="2" type="ORF">EVA_01669</name>
</gene>
<dbReference type="Pfam" id="PF04860">
    <property type="entry name" value="Phage_portal"/>
    <property type="match status" value="1"/>
</dbReference>
<evidence type="ECO:0000256" key="1">
    <source>
        <dbReference type="SAM" id="MobiDB-lite"/>
    </source>
</evidence>
<organism evidence="2">
    <name type="scientific">gut metagenome</name>
    <dbReference type="NCBI Taxonomy" id="749906"/>
    <lineage>
        <taxon>unclassified sequences</taxon>
        <taxon>metagenomes</taxon>
        <taxon>organismal metagenomes</taxon>
    </lineage>
</organism>
<proteinExistence type="predicted"/>
<accession>J9H7K0</accession>
<evidence type="ECO:0000313" key="2">
    <source>
        <dbReference type="EMBL" id="EJX10220.1"/>
    </source>
</evidence>
<protein>
    <submittedName>
        <fullName evidence="2">Phage portal protein</fullName>
    </submittedName>
</protein>
<dbReference type="InterPro" id="IPR006944">
    <property type="entry name" value="Phage/GTA_portal"/>
</dbReference>
<comment type="caution">
    <text evidence="2">The sequence shown here is derived from an EMBL/GenBank/DDBJ whole genome shotgun (WGS) entry which is preliminary data.</text>
</comment>
<feature type="region of interest" description="Disordered" evidence="1">
    <location>
        <begin position="108"/>
        <end position="129"/>
    </location>
</feature>
<dbReference type="EMBL" id="AMCI01000227">
    <property type="protein sequence ID" value="EJX10220.1"/>
    <property type="molecule type" value="Genomic_DNA"/>
</dbReference>
<name>J9H7K0_9ZZZZ</name>
<dbReference type="AlphaFoldDB" id="J9H7K0"/>
<reference evidence="2" key="1">
    <citation type="journal article" date="2012" name="PLoS ONE">
        <title>Gene sets for utilization of primary and secondary nutrition supplies in the distal gut of endangered iberian lynx.</title>
        <authorList>
            <person name="Alcaide M."/>
            <person name="Messina E."/>
            <person name="Richter M."/>
            <person name="Bargiela R."/>
            <person name="Peplies J."/>
            <person name="Huws S.A."/>
            <person name="Newbold C.J."/>
            <person name="Golyshin P.N."/>
            <person name="Simon M.A."/>
            <person name="Lopez G."/>
            <person name="Yakimov M.M."/>
            <person name="Ferrer M."/>
        </authorList>
    </citation>
    <scope>NUCLEOTIDE SEQUENCE</scope>
</reference>
<sequence>MPPAYVYDDTATNYKSAENASVAFLSQSLGPLLRKIENELERKLIPRGLFSYRRIRFDRRSLFAADLESRINYQTKTIAAGIYSVNDWRREENRPPVEGGDKVFVSTNLRGINDPLPSAARNSTDNDEQ</sequence>